<dbReference type="OrthoDB" id="1752139at2759"/>
<proteinExistence type="predicted"/>
<dbReference type="EMBL" id="KQ996029">
    <property type="protein sequence ID" value="KZV45717.1"/>
    <property type="molecule type" value="Genomic_DNA"/>
</dbReference>
<organism evidence="1 2">
    <name type="scientific">Dorcoceras hygrometricum</name>
    <dbReference type="NCBI Taxonomy" id="472368"/>
    <lineage>
        <taxon>Eukaryota</taxon>
        <taxon>Viridiplantae</taxon>
        <taxon>Streptophyta</taxon>
        <taxon>Embryophyta</taxon>
        <taxon>Tracheophyta</taxon>
        <taxon>Spermatophyta</taxon>
        <taxon>Magnoliopsida</taxon>
        <taxon>eudicotyledons</taxon>
        <taxon>Gunneridae</taxon>
        <taxon>Pentapetalae</taxon>
        <taxon>asterids</taxon>
        <taxon>lamiids</taxon>
        <taxon>Lamiales</taxon>
        <taxon>Gesneriaceae</taxon>
        <taxon>Didymocarpoideae</taxon>
        <taxon>Trichosporeae</taxon>
        <taxon>Loxocarpinae</taxon>
        <taxon>Dorcoceras</taxon>
    </lineage>
</organism>
<evidence type="ECO:0000313" key="2">
    <source>
        <dbReference type="Proteomes" id="UP000250235"/>
    </source>
</evidence>
<evidence type="ECO:0000313" key="1">
    <source>
        <dbReference type="EMBL" id="KZV45717.1"/>
    </source>
</evidence>
<accession>A0A2Z7CII0</accession>
<sequence length="129" mass="14713">MAPKNLSRGTGSQALTAAQIAQLVATTMEQVMADRPGLNPHLNPQLEEIQKLREGVSRLPPYFKFPNVEEYDGIGDPEEQLSRFKNVDFLHQYADPIKCRVFLITLVRSAQQWFNLFPAGKYQELPRLQ</sequence>
<keyword evidence="2" id="KW-1185">Reference proteome</keyword>
<dbReference type="AlphaFoldDB" id="A0A2Z7CII0"/>
<dbReference type="Proteomes" id="UP000250235">
    <property type="component" value="Unassembled WGS sequence"/>
</dbReference>
<gene>
    <name evidence="1" type="ORF">F511_26743</name>
</gene>
<name>A0A2Z7CII0_9LAMI</name>
<protein>
    <submittedName>
        <fullName evidence="1">Uncharacterized protein</fullName>
    </submittedName>
</protein>
<reference evidence="1 2" key="1">
    <citation type="journal article" date="2015" name="Proc. Natl. Acad. Sci. U.S.A.">
        <title>The resurrection genome of Boea hygrometrica: A blueprint for survival of dehydration.</title>
        <authorList>
            <person name="Xiao L."/>
            <person name="Yang G."/>
            <person name="Zhang L."/>
            <person name="Yang X."/>
            <person name="Zhao S."/>
            <person name="Ji Z."/>
            <person name="Zhou Q."/>
            <person name="Hu M."/>
            <person name="Wang Y."/>
            <person name="Chen M."/>
            <person name="Xu Y."/>
            <person name="Jin H."/>
            <person name="Xiao X."/>
            <person name="Hu G."/>
            <person name="Bao F."/>
            <person name="Hu Y."/>
            <person name="Wan P."/>
            <person name="Li L."/>
            <person name="Deng X."/>
            <person name="Kuang T."/>
            <person name="Xiang C."/>
            <person name="Zhu J.K."/>
            <person name="Oliver M.J."/>
            <person name="He Y."/>
        </authorList>
    </citation>
    <scope>NUCLEOTIDE SEQUENCE [LARGE SCALE GENOMIC DNA]</scope>
    <source>
        <strain evidence="2">cv. XS01</strain>
    </source>
</reference>